<dbReference type="Gene3D" id="3.20.20.80">
    <property type="entry name" value="Glycosidases"/>
    <property type="match status" value="2"/>
</dbReference>
<evidence type="ECO:0000256" key="5">
    <source>
        <dbReference type="ARBA" id="ARBA00020295"/>
    </source>
</evidence>
<sequence length="897" mass="105010">MKLDFYLRFHTNPGQSILLVGNIAELGNGQLAAAMPLDYVNGEFWHGSVLLTEAPADTIYYHYVLHNPDGTLTEEWGDDKYIDAHAVTEAEIHVIDTWNFTGEYENVFFTSPFRDVLLPRHKAGKKKKAIEQVTHLFRVKAPLLAAEEVVCLLGSATALQDWKEDDPLLLTPDGDWWTVALSLPPESFPLEYKYGVYHKKEKRFTHWESGPNRYVPGDARPNKLSILHDGFVHLPNTTFHGAGVAIPVFSLRSKESMGVGEFTDLEGLVDWAVKCGLRLIQLLPVQDTTANHNWADSYPYAAISAFALHPIYLNLEKCAGRKNEELIKPLNKKKKELNALPELDYEQVMKLKLLVVKELYELQKEGFKEDPGFLEFFERNRDWLVPYAAFCYLRDKHGTPDFTRWTLHSEYDKEAIREYTTPEKKHYDSIALQYFIQYHLHIQLKDALDYAHEHGIVVKGDIPIGIYRYSCDAWVAPRLYHMDMQAGAPPDNFAVKGQNWGFPTYNWEEMEKDGYGWWRQRFSHMQNYFDGFRIDHILGFFRIWSIPMNVVEGILGHFVPAIPVHRVEFQQRNIWFDRDRYTRPFINDAVLWDIFGEDAGFVKEHYLQPADNALFELRESYNTQRKIASAFRKEAANTFNEKMRIGLYDLVSNVILLEVEGSEGLQFHFRISMEQTSSFRFLEWHTQQQLKDLYVNYFYNRQDDFWRREAMHKLPELKRATNMLVFGEDLGMVPRSVPEVMRQLGILSLEVQRMPKDSTREFSYPAEAPYLSVVTPSTHDMSTIRGWWEEDRAQTQRFFNRDLGQWGEAPRFCEPWINKAIVLQHLHSPAQWAIFQLQDLMGMSEQFRRENPNDERINVPANPHHYWRYRMHLTLEELLHEKAFNSELRREVEASGR</sequence>
<dbReference type="Pfam" id="PF02446">
    <property type="entry name" value="Glyco_hydro_77"/>
    <property type="match status" value="1"/>
</dbReference>
<keyword evidence="9" id="KW-0119">Carbohydrate metabolism</keyword>
<dbReference type="InterPro" id="IPR003385">
    <property type="entry name" value="Glyco_hydro_77"/>
</dbReference>
<evidence type="ECO:0000256" key="1">
    <source>
        <dbReference type="ARBA" id="ARBA00000439"/>
    </source>
</evidence>
<dbReference type="SUPFAM" id="SSF49452">
    <property type="entry name" value="Starch-binding domain-like"/>
    <property type="match status" value="2"/>
</dbReference>
<dbReference type="InterPro" id="IPR013784">
    <property type="entry name" value="Carb-bd-like_fold"/>
</dbReference>
<gene>
    <name evidence="13" type="ORF">GCM10011511_03780</name>
</gene>
<organism evidence="13 14">
    <name type="scientific">Puia dinghuensis</name>
    <dbReference type="NCBI Taxonomy" id="1792502"/>
    <lineage>
        <taxon>Bacteria</taxon>
        <taxon>Pseudomonadati</taxon>
        <taxon>Bacteroidota</taxon>
        <taxon>Chitinophagia</taxon>
        <taxon>Chitinophagales</taxon>
        <taxon>Chitinophagaceae</taxon>
        <taxon>Puia</taxon>
    </lineage>
</organism>
<evidence type="ECO:0000256" key="9">
    <source>
        <dbReference type="ARBA" id="ARBA00023277"/>
    </source>
</evidence>
<reference evidence="13" key="2">
    <citation type="submission" date="2020-09" db="EMBL/GenBank/DDBJ databases">
        <authorList>
            <person name="Sun Q."/>
            <person name="Zhou Y."/>
        </authorList>
    </citation>
    <scope>NUCLEOTIDE SEQUENCE</scope>
    <source>
        <strain evidence="13">CGMCC 1.15448</strain>
    </source>
</reference>
<evidence type="ECO:0000259" key="12">
    <source>
        <dbReference type="PROSITE" id="PS51166"/>
    </source>
</evidence>
<dbReference type="EMBL" id="BMJC01000001">
    <property type="protein sequence ID" value="GGA83879.1"/>
    <property type="molecule type" value="Genomic_DNA"/>
</dbReference>
<feature type="domain" description="CBM20" evidence="12">
    <location>
        <begin position="127"/>
        <end position="241"/>
    </location>
</feature>
<evidence type="ECO:0000256" key="7">
    <source>
        <dbReference type="ARBA" id="ARBA00022676"/>
    </source>
</evidence>
<keyword evidence="14" id="KW-1185">Reference proteome</keyword>
<evidence type="ECO:0000256" key="10">
    <source>
        <dbReference type="ARBA" id="ARBA00031423"/>
    </source>
</evidence>
<dbReference type="Pfam" id="PF00686">
    <property type="entry name" value="CBM_20"/>
    <property type="match status" value="2"/>
</dbReference>
<dbReference type="PANTHER" id="PTHR32518">
    <property type="match status" value="1"/>
</dbReference>
<dbReference type="GO" id="GO:2001070">
    <property type="term" value="F:starch binding"/>
    <property type="evidence" value="ECO:0007669"/>
    <property type="project" value="InterPro"/>
</dbReference>
<dbReference type="Gene3D" id="2.60.40.10">
    <property type="entry name" value="Immunoglobulins"/>
    <property type="match status" value="2"/>
</dbReference>
<protein>
    <recommendedName>
        <fullName evidence="5">4-alpha-glucanotransferase</fullName>
        <ecNumber evidence="4">2.4.1.25</ecNumber>
    </recommendedName>
    <alternativeName>
        <fullName evidence="10">Amylomaltase</fullName>
    </alternativeName>
    <alternativeName>
        <fullName evidence="11">Disproportionating enzyme</fullName>
    </alternativeName>
</protein>
<dbReference type="GO" id="GO:0005975">
    <property type="term" value="P:carbohydrate metabolic process"/>
    <property type="evidence" value="ECO:0007669"/>
    <property type="project" value="InterPro"/>
</dbReference>
<dbReference type="InterPro" id="IPR013783">
    <property type="entry name" value="Ig-like_fold"/>
</dbReference>
<name>A0A8J2U7C3_9BACT</name>
<feature type="domain" description="CBM20" evidence="12">
    <location>
        <begin position="1"/>
        <end position="100"/>
    </location>
</feature>
<dbReference type="GO" id="GO:0005737">
    <property type="term" value="C:cytoplasm"/>
    <property type="evidence" value="ECO:0007669"/>
    <property type="project" value="UniProtKB-SubCell"/>
</dbReference>
<evidence type="ECO:0000256" key="3">
    <source>
        <dbReference type="ARBA" id="ARBA00005684"/>
    </source>
</evidence>
<dbReference type="SUPFAM" id="SSF51445">
    <property type="entry name" value="(Trans)glycosidases"/>
    <property type="match status" value="1"/>
</dbReference>
<comment type="caution">
    <text evidence="13">The sequence shown here is derived from an EMBL/GenBank/DDBJ whole genome shotgun (WGS) entry which is preliminary data.</text>
</comment>
<evidence type="ECO:0000313" key="14">
    <source>
        <dbReference type="Proteomes" id="UP000607559"/>
    </source>
</evidence>
<dbReference type="PROSITE" id="PS51166">
    <property type="entry name" value="CBM20"/>
    <property type="match status" value="2"/>
</dbReference>
<evidence type="ECO:0000256" key="2">
    <source>
        <dbReference type="ARBA" id="ARBA00004496"/>
    </source>
</evidence>
<dbReference type="PANTHER" id="PTHR32518:SF3">
    <property type="entry name" value="4-ALPHA-GLUCANOTRANSFERASE"/>
    <property type="match status" value="1"/>
</dbReference>
<dbReference type="InterPro" id="IPR002044">
    <property type="entry name" value="CBM20"/>
</dbReference>
<keyword evidence="6" id="KW-0963">Cytoplasm</keyword>
<dbReference type="Proteomes" id="UP000607559">
    <property type="component" value="Unassembled WGS sequence"/>
</dbReference>
<dbReference type="AlphaFoldDB" id="A0A8J2U7C3"/>
<dbReference type="SMART" id="SM01065">
    <property type="entry name" value="CBM_2"/>
    <property type="match status" value="2"/>
</dbReference>
<comment type="subcellular location">
    <subcellularLocation>
        <location evidence="2">Cytoplasm</location>
    </subcellularLocation>
</comment>
<reference evidence="13" key="1">
    <citation type="journal article" date="2014" name="Int. J. Syst. Evol. Microbiol.">
        <title>Complete genome sequence of Corynebacterium casei LMG S-19264T (=DSM 44701T), isolated from a smear-ripened cheese.</title>
        <authorList>
            <consortium name="US DOE Joint Genome Institute (JGI-PGF)"/>
            <person name="Walter F."/>
            <person name="Albersmeier A."/>
            <person name="Kalinowski J."/>
            <person name="Ruckert C."/>
        </authorList>
    </citation>
    <scope>NUCLEOTIDE SEQUENCE</scope>
    <source>
        <strain evidence="13">CGMCC 1.15448</strain>
    </source>
</reference>
<accession>A0A8J2U7C3</accession>
<keyword evidence="8" id="KW-0808">Transferase</keyword>
<dbReference type="EC" id="2.4.1.25" evidence="4"/>
<evidence type="ECO:0000256" key="8">
    <source>
        <dbReference type="ARBA" id="ARBA00022679"/>
    </source>
</evidence>
<dbReference type="RefSeq" id="WP_188927951.1">
    <property type="nucleotide sequence ID" value="NZ_BMJC01000001.1"/>
</dbReference>
<evidence type="ECO:0000256" key="6">
    <source>
        <dbReference type="ARBA" id="ARBA00022490"/>
    </source>
</evidence>
<evidence type="ECO:0000256" key="4">
    <source>
        <dbReference type="ARBA" id="ARBA00012560"/>
    </source>
</evidence>
<dbReference type="GO" id="GO:0004134">
    <property type="term" value="F:4-alpha-glucanotransferase activity"/>
    <property type="evidence" value="ECO:0007669"/>
    <property type="project" value="UniProtKB-EC"/>
</dbReference>
<evidence type="ECO:0000256" key="11">
    <source>
        <dbReference type="ARBA" id="ARBA00031501"/>
    </source>
</evidence>
<evidence type="ECO:0000313" key="13">
    <source>
        <dbReference type="EMBL" id="GGA83879.1"/>
    </source>
</evidence>
<comment type="catalytic activity">
    <reaction evidence="1">
        <text>Transfers a segment of a (1-&gt;4)-alpha-D-glucan to a new position in an acceptor, which may be glucose or a (1-&gt;4)-alpha-D-glucan.</text>
        <dbReference type="EC" id="2.4.1.25"/>
    </reaction>
</comment>
<comment type="similarity">
    <text evidence="3">Belongs to the disproportionating enzyme family.</text>
</comment>
<keyword evidence="7" id="KW-0328">Glycosyltransferase</keyword>
<proteinExistence type="inferred from homology"/>
<dbReference type="InterPro" id="IPR017853">
    <property type="entry name" value="GH"/>
</dbReference>